<gene>
    <name evidence="2" type="ORF">LUZ62_051598</name>
</gene>
<evidence type="ECO:0000259" key="1">
    <source>
        <dbReference type="Pfam" id="PF13966"/>
    </source>
</evidence>
<dbReference type="Proteomes" id="UP001140206">
    <property type="component" value="Chromosome 2"/>
</dbReference>
<keyword evidence="2" id="KW-0808">Transferase</keyword>
<reference evidence="2" key="1">
    <citation type="submission" date="2022-08" db="EMBL/GenBank/DDBJ databases">
        <authorList>
            <person name="Marques A."/>
        </authorList>
    </citation>
    <scope>NUCLEOTIDE SEQUENCE</scope>
    <source>
        <strain evidence="2">RhyPub2mFocal</strain>
        <tissue evidence="2">Leaves</tissue>
    </source>
</reference>
<keyword evidence="2" id="KW-0548">Nucleotidyltransferase</keyword>
<dbReference type="GO" id="GO:0003964">
    <property type="term" value="F:RNA-directed DNA polymerase activity"/>
    <property type="evidence" value="ECO:0007669"/>
    <property type="project" value="UniProtKB-KW"/>
</dbReference>
<organism evidence="2 3">
    <name type="scientific">Rhynchospora pubera</name>
    <dbReference type="NCBI Taxonomy" id="906938"/>
    <lineage>
        <taxon>Eukaryota</taxon>
        <taxon>Viridiplantae</taxon>
        <taxon>Streptophyta</taxon>
        <taxon>Embryophyta</taxon>
        <taxon>Tracheophyta</taxon>
        <taxon>Spermatophyta</taxon>
        <taxon>Magnoliopsida</taxon>
        <taxon>Liliopsida</taxon>
        <taxon>Poales</taxon>
        <taxon>Cyperaceae</taxon>
        <taxon>Cyperoideae</taxon>
        <taxon>Rhynchosporeae</taxon>
        <taxon>Rhynchospora</taxon>
    </lineage>
</organism>
<dbReference type="AlphaFoldDB" id="A0AAV8GAN2"/>
<keyword evidence="2" id="KW-0695">RNA-directed DNA polymerase</keyword>
<feature type="domain" description="Reverse transcriptase zinc-binding" evidence="1">
    <location>
        <begin position="46"/>
        <end position="131"/>
    </location>
</feature>
<dbReference type="EMBL" id="JAMFTS010000002">
    <property type="protein sequence ID" value="KAJ4800352.1"/>
    <property type="molecule type" value="Genomic_DNA"/>
</dbReference>
<dbReference type="Pfam" id="PF13966">
    <property type="entry name" value="zf-RVT"/>
    <property type="match status" value="1"/>
</dbReference>
<comment type="caution">
    <text evidence="2">The sequence shown here is derived from an EMBL/GenBank/DDBJ whole genome shotgun (WGS) entry which is preliminary data.</text>
</comment>
<dbReference type="InterPro" id="IPR026960">
    <property type="entry name" value="RVT-Znf"/>
</dbReference>
<evidence type="ECO:0000313" key="2">
    <source>
        <dbReference type="EMBL" id="KAJ4800352.1"/>
    </source>
</evidence>
<accession>A0AAV8GAN2</accession>
<evidence type="ECO:0000313" key="3">
    <source>
        <dbReference type="Proteomes" id="UP001140206"/>
    </source>
</evidence>
<name>A0AAV8GAN2_9POAL</name>
<sequence>MTILDLYGTLDPNQLLLAPVSSSLKHILNIFFIHKPLLLALPLADFSVNKLYNLLHHTGQITPFKSAVWETKAPSKVSFFIWLLFKDKLLTQNNLLKRGWPAPPNCLLCHSGEVKDAAHLFSCCMMARNIWTRVSTHYSLPPFNFTSQPFSDWQTSRSLIQKDRRKEWSPIWAATVWNIWKTRNACVFSQSQVSTHRLLSSIVSDVRLWNLYI</sequence>
<keyword evidence="3" id="KW-1185">Reference proteome</keyword>
<protein>
    <submittedName>
        <fullName evidence="2">RNA-directed DNA polymerase (Reverse transcriptase)-related family protein</fullName>
    </submittedName>
</protein>
<proteinExistence type="predicted"/>